<dbReference type="PROSITE" id="PS51186">
    <property type="entry name" value="GNAT"/>
    <property type="match status" value="1"/>
</dbReference>
<reference evidence="5" key="1">
    <citation type="submission" date="2009-09" db="EMBL/GenBank/DDBJ databases">
        <title>The complete genome of Nakamurella multipartita DSM 44233.</title>
        <authorList>
            <consortium name="US DOE Joint Genome Institute (JGI-PGF)"/>
            <person name="Lucas S."/>
            <person name="Copeland A."/>
            <person name="Lapidus A."/>
            <person name="Glavina del Rio T."/>
            <person name="Dalin E."/>
            <person name="Tice H."/>
            <person name="Bruce D."/>
            <person name="Goodwin L."/>
            <person name="Pitluck S."/>
            <person name="Kyrpides N."/>
            <person name="Mavromatis K."/>
            <person name="Ivanova N."/>
            <person name="Ovchinnikova G."/>
            <person name="Sims D."/>
            <person name="Meincke L."/>
            <person name="Brettin T."/>
            <person name="Detter J.C."/>
            <person name="Han C."/>
            <person name="Larimer F."/>
            <person name="Land M."/>
            <person name="Hauser L."/>
            <person name="Markowitz V."/>
            <person name="Cheng J.-F."/>
            <person name="Hugenholtz P."/>
            <person name="Woyke T."/>
            <person name="Wu D."/>
            <person name="Klenk H.-P."/>
            <person name="Eisen J.A."/>
        </authorList>
    </citation>
    <scope>NUCLEOTIDE SEQUENCE [LARGE SCALE GENOMIC DNA]</scope>
    <source>
        <strain evidence="5">ATCC 700099 / DSM 44233 / CIP 104796 / JCM 9543 / NBRC 105858 / Y-104</strain>
    </source>
</reference>
<keyword evidence="5" id="KW-1185">Reference proteome</keyword>
<dbReference type="AlphaFoldDB" id="C8XGL7"/>
<dbReference type="EMBL" id="CP001737">
    <property type="protein sequence ID" value="ACV78200.1"/>
    <property type="molecule type" value="Genomic_DNA"/>
</dbReference>
<dbReference type="Pfam" id="PF13508">
    <property type="entry name" value="Acetyltransf_7"/>
    <property type="match status" value="1"/>
</dbReference>
<evidence type="ECO:0000313" key="4">
    <source>
        <dbReference type="EMBL" id="ACV78200.1"/>
    </source>
</evidence>
<keyword evidence="1 4" id="KW-0808">Transferase</keyword>
<dbReference type="KEGG" id="nml:Namu_1810"/>
<dbReference type="InParanoid" id="C8XGL7"/>
<keyword evidence="2" id="KW-0012">Acyltransferase</keyword>
<dbReference type="InterPro" id="IPR016181">
    <property type="entry name" value="Acyl_CoA_acyltransferase"/>
</dbReference>
<accession>C8XGL7</accession>
<reference evidence="4 5" key="2">
    <citation type="journal article" date="2010" name="Stand. Genomic Sci.">
        <title>Complete genome sequence of Nakamurella multipartita type strain (Y-104).</title>
        <authorList>
            <person name="Tice H."/>
            <person name="Mayilraj S."/>
            <person name="Sims D."/>
            <person name="Lapidus A."/>
            <person name="Nolan M."/>
            <person name="Lucas S."/>
            <person name="Glavina Del Rio T."/>
            <person name="Copeland A."/>
            <person name="Cheng J.F."/>
            <person name="Meincke L."/>
            <person name="Bruce D."/>
            <person name="Goodwin L."/>
            <person name="Pitluck S."/>
            <person name="Ivanova N."/>
            <person name="Mavromatis K."/>
            <person name="Ovchinnikova G."/>
            <person name="Pati A."/>
            <person name="Chen A."/>
            <person name="Palaniappan K."/>
            <person name="Land M."/>
            <person name="Hauser L."/>
            <person name="Chang Y.J."/>
            <person name="Jeffries C.D."/>
            <person name="Detter J.C."/>
            <person name="Brettin T."/>
            <person name="Rohde M."/>
            <person name="Goker M."/>
            <person name="Bristow J."/>
            <person name="Eisen J.A."/>
            <person name="Markowitz V."/>
            <person name="Hugenholtz P."/>
            <person name="Kyrpides N.C."/>
            <person name="Klenk H.P."/>
            <person name="Chen F."/>
        </authorList>
    </citation>
    <scope>NUCLEOTIDE SEQUENCE [LARGE SCALE GENOMIC DNA]</scope>
    <source>
        <strain evidence="5">ATCC 700099 / DSM 44233 / CIP 104796 / JCM 9543 / NBRC 105858 / Y-104</strain>
    </source>
</reference>
<evidence type="ECO:0000259" key="3">
    <source>
        <dbReference type="PROSITE" id="PS51186"/>
    </source>
</evidence>
<dbReference type="RefSeq" id="WP_015747102.1">
    <property type="nucleotide sequence ID" value="NC_013235.1"/>
</dbReference>
<dbReference type="SUPFAM" id="SSF55729">
    <property type="entry name" value="Acyl-CoA N-acyltransferases (Nat)"/>
    <property type="match status" value="1"/>
</dbReference>
<sequence>MTVRVRPETPADAAAVQAIIGAAFPAVDGRVLEVGLNDELRTDPDRIPDLCLVADRDGVVVGQLTCSYGTLTDPAPAGATRRLVGVGPVAVRPADQGTGVGRALLADLIDRAAHRAELALVLLGDPAFYGRFGFRPAAEAGITAPDPAWGEHFQALVLAPGRPRLTGTFRYAAPFERL</sequence>
<evidence type="ECO:0000256" key="1">
    <source>
        <dbReference type="ARBA" id="ARBA00022679"/>
    </source>
</evidence>
<dbReference type="InterPro" id="IPR000182">
    <property type="entry name" value="GNAT_dom"/>
</dbReference>
<feature type="domain" description="N-acetyltransferase" evidence="3">
    <location>
        <begin position="3"/>
        <end position="163"/>
    </location>
</feature>
<dbReference type="GO" id="GO:0016747">
    <property type="term" value="F:acyltransferase activity, transferring groups other than amino-acyl groups"/>
    <property type="evidence" value="ECO:0007669"/>
    <property type="project" value="InterPro"/>
</dbReference>
<dbReference type="Proteomes" id="UP000002218">
    <property type="component" value="Chromosome"/>
</dbReference>
<dbReference type="InterPro" id="IPR050832">
    <property type="entry name" value="Bact_Acetyltransf"/>
</dbReference>
<name>C8XGL7_NAKMY</name>
<dbReference type="PANTHER" id="PTHR43877">
    <property type="entry name" value="AMINOALKYLPHOSPHONATE N-ACETYLTRANSFERASE-RELATED-RELATED"/>
    <property type="match status" value="1"/>
</dbReference>
<dbReference type="Gene3D" id="3.40.630.30">
    <property type="match status" value="1"/>
</dbReference>
<organism evidence="4 5">
    <name type="scientific">Nakamurella multipartita (strain ATCC 700099 / DSM 44233 / CIP 104796 / JCM 9543 / NBRC 105858 / Y-104)</name>
    <name type="common">Microsphaera multipartita</name>
    <dbReference type="NCBI Taxonomy" id="479431"/>
    <lineage>
        <taxon>Bacteria</taxon>
        <taxon>Bacillati</taxon>
        <taxon>Actinomycetota</taxon>
        <taxon>Actinomycetes</taxon>
        <taxon>Nakamurellales</taxon>
        <taxon>Nakamurellaceae</taxon>
        <taxon>Nakamurella</taxon>
    </lineage>
</organism>
<dbReference type="HOGENOM" id="CLU_081840_1_0_11"/>
<dbReference type="CDD" id="cd04301">
    <property type="entry name" value="NAT_SF"/>
    <property type="match status" value="1"/>
</dbReference>
<dbReference type="STRING" id="479431.Namu_1810"/>
<protein>
    <submittedName>
        <fullName evidence="4">GCN5-related N-acetyltransferase</fullName>
    </submittedName>
</protein>
<evidence type="ECO:0000256" key="2">
    <source>
        <dbReference type="ARBA" id="ARBA00023315"/>
    </source>
</evidence>
<gene>
    <name evidence="4" type="ordered locus">Namu_1810</name>
</gene>
<proteinExistence type="predicted"/>
<evidence type="ECO:0000313" key="5">
    <source>
        <dbReference type="Proteomes" id="UP000002218"/>
    </source>
</evidence>
<dbReference type="eggNOG" id="COG3153">
    <property type="taxonomic scope" value="Bacteria"/>
</dbReference>